<dbReference type="EMBL" id="RZNC01000002">
    <property type="protein sequence ID" value="RWZ64718.1"/>
    <property type="molecule type" value="Genomic_DNA"/>
</dbReference>
<feature type="compositionally biased region" description="Basic and acidic residues" evidence="1">
    <location>
        <begin position="1"/>
        <end position="15"/>
    </location>
</feature>
<dbReference type="PANTHER" id="PTHR42924">
    <property type="entry name" value="EXONUCLEASE"/>
    <property type="match status" value="1"/>
</dbReference>
<evidence type="ECO:0000313" key="3">
    <source>
        <dbReference type="EMBL" id="RWZ64718.1"/>
    </source>
</evidence>
<feature type="compositionally biased region" description="Polar residues" evidence="1">
    <location>
        <begin position="16"/>
        <end position="26"/>
    </location>
</feature>
<dbReference type="Gene3D" id="1.10.150.650">
    <property type="match status" value="1"/>
</dbReference>
<dbReference type="SUPFAM" id="SSF89550">
    <property type="entry name" value="PHP domain-like"/>
    <property type="match status" value="1"/>
</dbReference>
<dbReference type="InterPro" id="IPR003141">
    <property type="entry name" value="Pol/His_phosphatase_N"/>
</dbReference>
<sequence length="310" mass="32662">MAGDRRFHGPSDLHTHSSVSDGTETPSRLVRSASEAGLGTVALTDHDSTAGWSEATAAAHAVGVTLIPGMEFSTRLGYRSIHLLAYLFDPANGDLVTEMARIREARLVRAERIVQNLSRDYELTWDDVVAQTTDGATIGRPHIADALVARGHVPTRSEAFASILHPSRGYFLPHYAPDPVSAVALVVAAGGVPVIAHPATRGTGLIVSDRDIDELVRAGLAGLEVDHRENTTSGKREIRRLAERHDLVLTGSSDYHGTGKPNRLGENTTSADAVAAIIERGTGSAPVYGRSSAPLPGSSSTGAEPPAPLV</sequence>
<feature type="domain" description="Polymerase/histidinol phosphatase N-terminal" evidence="2">
    <location>
        <begin position="11"/>
        <end position="76"/>
    </location>
</feature>
<dbReference type="PANTHER" id="PTHR42924:SF3">
    <property type="entry name" value="POLYMERASE_HISTIDINOL PHOSPHATASE N-TERMINAL DOMAIN-CONTAINING PROTEIN"/>
    <property type="match status" value="1"/>
</dbReference>
<feature type="region of interest" description="Disordered" evidence="1">
    <location>
        <begin position="1"/>
        <end position="29"/>
    </location>
</feature>
<dbReference type="InterPro" id="IPR004013">
    <property type="entry name" value="PHP_dom"/>
</dbReference>
<gene>
    <name evidence="3" type="ORF">ELQ92_08285</name>
</gene>
<dbReference type="GO" id="GO:0004534">
    <property type="term" value="F:5'-3' RNA exonuclease activity"/>
    <property type="evidence" value="ECO:0007669"/>
    <property type="project" value="TreeGrafter"/>
</dbReference>
<dbReference type="Pfam" id="PF02811">
    <property type="entry name" value="PHP"/>
    <property type="match status" value="1"/>
</dbReference>
<evidence type="ECO:0000313" key="4">
    <source>
        <dbReference type="Proteomes" id="UP000288603"/>
    </source>
</evidence>
<evidence type="ECO:0000259" key="2">
    <source>
        <dbReference type="SMART" id="SM00481"/>
    </source>
</evidence>
<dbReference type="RefSeq" id="WP_128498495.1">
    <property type="nucleotide sequence ID" value="NZ_RZNC01000002.1"/>
</dbReference>
<dbReference type="AlphaFoldDB" id="A0A444QDL3"/>
<dbReference type="Gene3D" id="3.20.20.140">
    <property type="entry name" value="Metal-dependent hydrolases"/>
    <property type="match status" value="1"/>
</dbReference>
<accession>A0A444QDL3</accession>
<dbReference type="SMART" id="SM00481">
    <property type="entry name" value="POLIIIAc"/>
    <property type="match status" value="1"/>
</dbReference>
<proteinExistence type="predicted"/>
<organism evidence="3 4">
    <name type="scientific">Labedella populi</name>
    <dbReference type="NCBI Taxonomy" id="2498850"/>
    <lineage>
        <taxon>Bacteria</taxon>
        <taxon>Bacillati</taxon>
        <taxon>Actinomycetota</taxon>
        <taxon>Actinomycetes</taxon>
        <taxon>Micrococcales</taxon>
        <taxon>Microbacteriaceae</taxon>
        <taxon>Labedella</taxon>
    </lineage>
</organism>
<feature type="region of interest" description="Disordered" evidence="1">
    <location>
        <begin position="284"/>
        <end position="310"/>
    </location>
</feature>
<reference evidence="3 4" key="1">
    <citation type="submission" date="2018-12" db="EMBL/GenBank/DDBJ databases">
        <authorList>
            <person name="Li F."/>
        </authorList>
    </citation>
    <scope>NUCLEOTIDE SEQUENCE [LARGE SCALE GENOMIC DNA]</scope>
    <source>
        <strain evidence="3 4">8H24J-4-2</strain>
    </source>
</reference>
<keyword evidence="4" id="KW-1185">Reference proteome</keyword>
<dbReference type="Proteomes" id="UP000288603">
    <property type="component" value="Unassembled WGS sequence"/>
</dbReference>
<evidence type="ECO:0000256" key="1">
    <source>
        <dbReference type="SAM" id="MobiDB-lite"/>
    </source>
</evidence>
<dbReference type="CDD" id="cd07438">
    <property type="entry name" value="PHP_HisPPase_AMP"/>
    <property type="match status" value="1"/>
</dbReference>
<comment type="caution">
    <text evidence="3">The sequence shown here is derived from an EMBL/GenBank/DDBJ whole genome shotgun (WGS) entry which is preliminary data.</text>
</comment>
<dbReference type="InterPro" id="IPR052018">
    <property type="entry name" value="PHP_domain"/>
</dbReference>
<protein>
    <submittedName>
        <fullName evidence="3">PHP domain-containing protein</fullName>
    </submittedName>
</protein>
<name>A0A444QDL3_9MICO</name>
<dbReference type="InterPro" id="IPR016195">
    <property type="entry name" value="Pol/histidinol_Pase-like"/>
</dbReference>
<dbReference type="OrthoDB" id="9804333at2"/>
<dbReference type="GO" id="GO:0035312">
    <property type="term" value="F:5'-3' DNA exonuclease activity"/>
    <property type="evidence" value="ECO:0007669"/>
    <property type="project" value="TreeGrafter"/>
</dbReference>